<dbReference type="Proteomes" id="UP000077202">
    <property type="component" value="Unassembled WGS sequence"/>
</dbReference>
<dbReference type="GO" id="GO:0004305">
    <property type="term" value="F:ethanolamine kinase activity"/>
    <property type="evidence" value="ECO:0007669"/>
    <property type="project" value="TreeGrafter"/>
</dbReference>
<dbReference type="InterPro" id="IPR011009">
    <property type="entry name" value="Kinase-like_dom_sf"/>
</dbReference>
<feature type="compositionally biased region" description="Low complexity" evidence="2">
    <location>
        <begin position="119"/>
        <end position="128"/>
    </location>
</feature>
<dbReference type="CDD" id="cd05157">
    <property type="entry name" value="ETNK_euk"/>
    <property type="match status" value="1"/>
</dbReference>
<dbReference type="GO" id="GO:0006646">
    <property type="term" value="P:phosphatidylethanolamine biosynthetic process"/>
    <property type="evidence" value="ECO:0007669"/>
    <property type="project" value="TreeGrafter"/>
</dbReference>
<accession>A0A176VE58</accession>
<dbReference type="EMBL" id="LVLJ01004028">
    <property type="protein sequence ID" value="OAE18601.1"/>
    <property type="molecule type" value="Genomic_DNA"/>
</dbReference>
<dbReference type="PANTHER" id="PTHR22603:SF93">
    <property type="entry name" value="RE24176P"/>
    <property type="match status" value="1"/>
</dbReference>
<reference evidence="3" key="1">
    <citation type="submission" date="2016-03" db="EMBL/GenBank/DDBJ databases">
        <title>Mechanisms controlling the formation of the plant cell surface in tip-growing cells are functionally conserved among land plants.</title>
        <authorList>
            <person name="Honkanen S."/>
            <person name="Jones V.A."/>
            <person name="Morieri G."/>
            <person name="Champion C."/>
            <person name="Hetherington A.J."/>
            <person name="Kelly S."/>
            <person name="Saint-Marcoux D."/>
            <person name="Proust H."/>
            <person name="Prescott H."/>
            <person name="Dolan L."/>
        </authorList>
    </citation>
    <scope>NUCLEOTIDE SEQUENCE [LARGE SCALE GENOMIC DNA]</scope>
    <source>
        <tissue evidence="3">Whole gametophyte</tissue>
    </source>
</reference>
<evidence type="ECO:0008006" key="5">
    <source>
        <dbReference type="Google" id="ProtNLM"/>
    </source>
</evidence>
<dbReference type="SUPFAM" id="SSF56112">
    <property type="entry name" value="Protein kinase-like (PK-like)"/>
    <property type="match status" value="1"/>
</dbReference>
<organism evidence="3 4">
    <name type="scientific">Marchantia polymorpha subsp. ruderalis</name>
    <dbReference type="NCBI Taxonomy" id="1480154"/>
    <lineage>
        <taxon>Eukaryota</taxon>
        <taxon>Viridiplantae</taxon>
        <taxon>Streptophyta</taxon>
        <taxon>Embryophyta</taxon>
        <taxon>Marchantiophyta</taxon>
        <taxon>Marchantiopsida</taxon>
        <taxon>Marchantiidae</taxon>
        <taxon>Marchantiales</taxon>
        <taxon>Marchantiaceae</taxon>
        <taxon>Marchantia</taxon>
    </lineage>
</organism>
<keyword evidence="4" id="KW-1185">Reference proteome</keyword>
<evidence type="ECO:0000256" key="2">
    <source>
        <dbReference type="SAM" id="MobiDB-lite"/>
    </source>
</evidence>
<feature type="region of interest" description="Disordered" evidence="2">
    <location>
        <begin position="76"/>
        <end position="100"/>
    </location>
</feature>
<dbReference type="Gene3D" id="3.90.1200.10">
    <property type="match status" value="1"/>
</dbReference>
<dbReference type="PANTHER" id="PTHR22603">
    <property type="entry name" value="CHOLINE/ETHANOALAMINE KINASE"/>
    <property type="match status" value="1"/>
</dbReference>
<dbReference type="GO" id="GO:0005737">
    <property type="term" value="C:cytoplasm"/>
    <property type="evidence" value="ECO:0007669"/>
    <property type="project" value="TreeGrafter"/>
</dbReference>
<evidence type="ECO:0000313" key="3">
    <source>
        <dbReference type="EMBL" id="OAE18601.1"/>
    </source>
</evidence>
<dbReference type="Gene3D" id="3.30.200.20">
    <property type="entry name" value="Phosphorylase Kinase, domain 1"/>
    <property type="match status" value="1"/>
</dbReference>
<comment type="similarity">
    <text evidence="1">Belongs to the choline/ethanolamine kinase family.</text>
</comment>
<feature type="region of interest" description="Disordered" evidence="2">
    <location>
        <begin position="119"/>
        <end position="147"/>
    </location>
</feature>
<dbReference type="AlphaFoldDB" id="A0A176VE58"/>
<feature type="compositionally biased region" description="Basic and acidic residues" evidence="2">
    <location>
        <begin position="77"/>
        <end position="87"/>
    </location>
</feature>
<dbReference type="Pfam" id="PF01633">
    <property type="entry name" value="Choline_kinase"/>
    <property type="match status" value="1"/>
</dbReference>
<proteinExistence type="inferred from homology"/>
<name>A0A176VE58_MARPO</name>
<sequence length="614" mass="69704">MSAHVTASRNNPLAYKHIRLQEHRAHPAPVAGTMVHVSEGKWAVRIAGRPDTRFANYRKLDSESVVRWTVVRRQARGRSERWREGESSRPPGPLPRSCRPGGSGLPFPFQYWPVASASEPSSSSSSSSCDPISNPYPRSRQDATQSSIERAIERVSKLGAIASVTELLMLLLPSEEFGSVDCGAAIGWSGVSVVDRWQSANVPETQSVTNRRPNVHTARHSKSFAWSKAFSFLKGLNRDIFPAVLMVALELELEKEMDDCPSKITDKLTLRSQSLGSEVADDELEIPLEAYTVLHGLAEEWTDISGNENLTLRQLKGAMTNEVFECHWALANKRGKPRKVLLRLYGESSELFFNRENEILTFEKMSQHGQGPRLLARFSTGRVEEFLNARTLSSVDLRNNQISDQVAVKLREFHALDMPGPAEPMIWQRLSMWLEKALELASPNQVEEFSLHLLHEEIANLQKMLRRSGEKIGFCHNDLQYGNLMIDDNETNLTIIDYEYASFNPVAYDIANYFCEMAADYHSDTPHVLDYSKYPDYENRRRFAAMYLQATGESVDEVEIDALVKETDSYRLASHLLWGCWGLISAHTSDIDFNYLEYARQRFQQYYLVKKISL</sequence>
<protein>
    <recommendedName>
        <fullName evidence="5">Choline kinase N-terminal domain-containing protein</fullName>
    </recommendedName>
</protein>
<comment type="caution">
    <text evidence="3">The sequence shown here is derived from an EMBL/GenBank/DDBJ whole genome shotgun (WGS) entry which is preliminary data.</text>
</comment>
<evidence type="ECO:0000313" key="4">
    <source>
        <dbReference type="Proteomes" id="UP000077202"/>
    </source>
</evidence>
<gene>
    <name evidence="3" type="ORF">AXG93_1923s1570</name>
</gene>
<evidence type="ECO:0000256" key="1">
    <source>
        <dbReference type="ARBA" id="ARBA00038211"/>
    </source>
</evidence>
<dbReference type="GO" id="GO:0004103">
    <property type="term" value="F:choline kinase activity"/>
    <property type="evidence" value="ECO:0007669"/>
    <property type="project" value="TreeGrafter"/>
</dbReference>